<evidence type="ECO:0000256" key="2">
    <source>
        <dbReference type="ARBA" id="ARBA00022771"/>
    </source>
</evidence>
<dbReference type="AlphaFoldDB" id="A0A7J6MLM9"/>
<dbReference type="InterPro" id="IPR052788">
    <property type="entry name" value="RING-type_E3_ligase_ATL"/>
</dbReference>
<evidence type="ECO:0000256" key="4">
    <source>
        <dbReference type="PROSITE-ProRule" id="PRU00175"/>
    </source>
</evidence>
<name>A0A7J6MLM9_PERCH</name>
<feature type="domain" description="RING-type" evidence="6">
    <location>
        <begin position="122"/>
        <end position="182"/>
    </location>
</feature>
<keyword evidence="3" id="KW-0862">Zinc</keyword>
<dbReference type="InterPro" id="IPR013083">
    <property type="entry name" value="Znf_RING/FYVE/PHD"/>
</dbReference>
<dbReference type="Pfam" id="PF13639">
    <property type="entry name" value="zf-RING_2"/>
    <property type="match status" value="1"/>
</dbReference>
<dbReference type="OrthoDB" id="8062037at2759"/>
<keyword evidence="1" id="KW-0479">Metal-binding</keyword>
<dbReference type="SMART" id="SM00184">
    <property type="entry name" value="RING"/>
    <property type="match status" value="1"/>
</dbReference>
<dbReference type="PROSITE" id="PS50089">
    <property type="entry name" value="ZF_RING_2"/>
    <property type="match status" value="1"/>
</dbReference>
<evidence type="ECO:0000256" key="5">
    <source>
        <dbReference type="SAM" id="Phobius"/>
    </source>
</evidence>
<dbReference type="Gene3D" id="3.30.40.10">
    <property type="entry name" value="Zinc/RING finger domain, C3HC4 (zinc finger)"/>
    <property type="match status" value="1"/>
</dbReference>
<dbReference type="SUPFAM" id="SSF57850">
    <property type="entry name" value="RING/U-box"/>
    <property type="match status" value="1"/>
</dbReference>
<evidence type="ECO:0000256" key="3">
    <source>
        <dbReference type="ARBA" id="ARBA00022833"/>
    </source>
</evidence>
<feature type="transmembrane region" description="Helical" evidence="5">
    <location>
        <begin position="18"/>
        <end position="36"/>
    </location>
</feature>
<keyword evidence="5" id="KW-0472">Membrane</keyword>
<dbReference type="PANTHER" id="PTHR45798">
    <property type="entry name" value="RING-H2 FINGER PROTEIN ATL61-RELATED-RELATED"/>
    <property type="match status" value="1"/>
</dbReference>
<accession>A0A7J6MLM9</accession>
<reference evidence="7 8" key="1">
    <citation type="submission" date="2020-04" db="EMBL/GenBank/DDBJ databases">
        <title>Perkinsus chesapeaki whole genome sequence.</title>
        <authorList>
            <person name="Bogema D.R."/>
        </authorList>
    </citation>
    <scope>NUCLEOTIDE SEQUENCE [LARGE SCALE GENOMIC DNA]</scope>
    <source>
        <strain evidence="7">ATCC PRA-425</strain>
    </source>
</reference>
<evidence type="ECO:0000259" key="6">
    <source>
        <dbReference type="PROSITE" id="PS50089"/>
    </source>
</evidence>
<sequence length="198" mass="21589">MSLSESNIMVLSRKDRGIWLGGLVLCGLACALVAAISLPRWTLQVCIAITVLWIIVPVGILFYRQSLREEDNTLDLELGEGPKDLTPATPEEISSFVSMVKNESSMSVSTADSIQGSYDDLCPICLDEHDLGDSLCTLQCGHVFHERCMDCLVGRAYEQARSQESSECVDKLLGSIKCPLCRQPVVQCEESAPATSVC</sequence>
<dbReference type="GO" id="GO:0008270">
    <property type="term" value="F:zinc ion binding"/>
    <property type="evidence" value="ECO:0007669"/>
    <property type="project" value="UniProtKB-KW"/>
</dbReference>
<keyword evidence="5" id="KW-1133">Transmembrane helix</keyword>
<keyword evidence="5" id="KW-0812">Transmembrane</keyword>
<comment type="caution">
    <text evidence="7">The sequence shown here is derived from an EMBL/GenBank/DDBJ whole genome shotgun (WGS) entry which is preliminary data.</text>
</comment>
<protein>
    <recommendedName>
        <fullName evidence="6">RING-type domain-containing protein</fullName>
    </recommendedName>
</protein>
<dbReference type="InterPro" id="IPR001841">
    <property type="entry name" value="Znf_RING"/>
</dbReference>
<organism evidence="7 8">
    <name type="scientific">Perkinsus chesapeaki</name>
    <name type="common">Clam parasite</name>
    <name type="synonym">Perkinsus andrewsi</name>
    <dbReference type="NCBI Taxonomy" id="330153"/>
    <lineage>
        <taxon>Eukaryota</taxon>
        <taxon>Sar</taxon>
        <taxon>Alveolata</taxon>
        <taxon>Perkinsozoa</taxon>
        <taxon>Perkinsea</taxon>
        <taxon>Perkinsida</taxon>
        <taxon>Perkinsidae</taxon>
        <taxon>Perkinsus</taxon>
    </lineage>
</organism>
<evidence type="ECO:0000256" key="1">
    <source>
        <dbReference type="ARBA" id="ARBA00022723"/>
    </source>
</evidence>
<keyword evidence="8" id="KW-1185">Reference proteome</keyword>
<dbReference type="Proteomes" id="UP000591131">
    <property type="component" value="Unassembled WGS sequence"/>
</dbReference>
<dbReference type="PANTHER" id="PTHR45798:SF97">
    <property type="entry name" value="ALCOHOL-SENSITIVE RING FINGER PROTEIN 1"/>
    <property type="match status" value="1"/>
</dbReference>
<dbReference type="EMBL" id="JAAPAO010000107">
    <property type="protein sequence ID" value="KAF4672509.1"/>
    <property type="molecule type" value="Genomic_DNA"/>
</dbReference>
<evidence type="ECO:0000313" key="8">
    <source>
        <dbReference type="Proteomes" id="UP000591131"/>
    </source>
</evidence>
<feature type="transmembrane region" description="Helical" evidence="5">
    <location>
        <begin position="42"/>
        <end position="63"/>
    </location>
</feature>
<proteinExistence type="predicted"/>
<keyword evidence="2 4" id="KW-0863">Zinc-finger</keyword>
<evidence type="ECO:0000313" key="7">
    <source>
        <dbReference type="EMBL" id="KAF4672509.1"/>
    </source>
</evidence>
<gene>
    <name evidence="7" type="ORF">FOL47_000424</name>
</gene>